<gene>
    <name evidence="1" type="ORF">LCGC14_1392430</name>
</gene>
<name>A0A0F9JZP7_9ZZZZ</name>
<accession>A0A0F9JZP7</accession>
<organism evidence="1">
    <name type="scientific">marine sediment metagenome</name>
    <dbReference type="NCBI Taxonomy" id="412755"/>
    <lineage>
        <taxon>unclassified sequences</taxon>
        <taxon>metagenomes</taxon>
        <taxon>ecological metagenomes</taxon>
    </lineage>
</organism>
<comment type="caution">
    <text evidence="1">The sequence shown here is derived from an EMBL/GenBank/DDBJ whole genome shotgun (WGS) entry which is preliminary data.</text>
</comment>
<proteinExistence type="predicted"/>
<evidence type="ECO:0000313" key="1">
    <source>
        <dbReference type="EMBL" id="KKM75218.1"/>
    </source>
</evidence>
<reference evidence="1" key="1">
    <citation type="journal article" date="2015" name="Nature">
        <title>Complex archaea that bridge the gap between prokaryotes and eukaryotes.</title>
        <authorList>
            <person name="Spang A."/>
            <person name="Saw J.H."/>
            <person name="Jorgensen S.L."/>
            <person name="Zaremba-Niedzwiedzka K."/>
            <person name="Martijn J."/>
            <person name="Lind A.E."/>
            <person name="van Eijk R."/>
            <person name="Schleper C."/>
            <person name="Guy L."/>
            <person name="Ettema T.J."/>
        </authorList>
    </citation>
    <scope>NUCLEOTIDE SEQUENCE</scope>
</reference>
<dbReference type="AlphaFoldDB" id="A0A0F9JZP7"/>
<sequence length="148" mass="17654">MLHFDKEMVRKIHVFCESFLIEVNHFIVKTKEYDLIFVAEEIEDCEFDFVLKYFNLSKLGGNHSVGNAQKVNNRNNIIKVVFPPLTSKVIENIRKIIPWAFIKFLEDLITNSVDYLFDKIKEGEYDFLGTYLDIIICCWNYFYLNYKN</sequence>
<protein>
    <submittedName>
        <fullName evidence="1">Uncharacterized protein</fullName>
    </submittedName>
</protein>
<dbReference type="EMBL" id="LAZR01009015">
    <property type="protein sequence ID" value="KKM75218.1"/>
    <property type="molecule type" value="Genomic_DNA"/>
</dbReference>